<evidence type="ECO:0000256" key="1">
    <source>
        <dbReference type="SAM" id="MobiDB-lite"/>
    </source>
</evidence>
<dbReference type="Proteomes" id="UP000324800">
    <property type="component" value="Unassembled WGS sequence"/>
</dbReference>
<proteinExistence type="predicted"/>
<accession>A0A5J4TJZ7</accession>
<name>A0A5J4TJZ7_9EUKA</name>
<reference evidence="2 3" key="1">
    <citation type="submission" date="2019-03" db="EMBL/GenBank/DDBJ databases">
        <title>Single cell metagenomics reveals metabolic interactions within the superorganism composed of flagellate Streblomastix strix and complex community of Bacteroidetes bacteria on its surface.</title>
        <authorList>
            <person name="Treitli S.C."/>
            <person name="Kolisko M."/>
            <person name="Husnik F."/>
            <person name="Keeling P."/>
            <person name="Hampl V."/>
        </authorList>
    </citation>
    <scope>NUCLEOTIDE SEQUENCE [LARGE SCALE GENOMIC DNA]</scope>
    <source>
        <strain evidence="2">ST1C</strain>
    </source>
</reference>
<dbReference type="EMBL" id="SNRW01029350">
    <property type="protein sequence ID" value="KAA6358796.1"/>
    <property type="molecule type" value="Genomic_DNA"/>
</dbReference>
<dbReference type="AlphaFoldDB" id="A0A5J4TJZ7"/>
<protein>
    <submittedName>
        <fullName evidence="2">Uncharacterized protein</fullName>
    </submittedName>
</protein>
<evidence type="ECO:0000313" key="2">
    <source>
        <dbReference type="EMBL" id="KAA6358796.1"/>
    </source>
</evidence>
<comment type="caution">
    <text evidence="2">The sequence shown here is derived from an EMBL/GenBank/DDBJ whole genome shotgun (WGS) entry which is preliminary data.</text>
</comment>
<evidence type="ECO:0000313" key="3">
    <source>
        <dbReference type="Proteomes" id="UP000324800"/>
    </source>
</evidence>
<feature type="region of interest" description="Disordered" evidence="1">
    <location>
        <begin position="1"/>
        <end position="24"/>
    </location>
</feature>
<sequence>FEDENQNDKPDPIPLLNSKGNRVHRKKEDRVKDEKYYNYFLDFLIKPDDTLQSADIANSVCCSQSCVSNECDNEEQIKKDLPKDFNIILVHFRNKSHILYISDTLALTNLAYCPICKIHAVKVNVISGHWDRDLKKHIDLCRQNNGKQVKLSGNQIPFAPHITGNKTYKYFWFRQELQKFKPTKYYITYDFETMEEQINKYFGKAANKDAIPNVAELRSDETVRNSFQNSDLVPLSVASTIKSKKGLKSIYFDVRSNIYLSATGEKILTQNFIQQWFEAIFEEALQVKADNMCDDPDVPYDIHVPILGFNSAHFDMIFVLPYLTSSKWHITNYLGDFSHIKRVEVRHKITGVRIQFFDAEMFVTKMRLKDFVKDFVLQRVVSTKSIKF</sequence>
<organism evidence="2 3">
    <name type="scientific">Streblomastix strix</name>
    <dbReference type="NCBI Taxonomy" id="222440"/>
    <lineage>
        <taxon>Eukaryota</taxon>
        <taxon>Metamonada</taxon>
        <taxon>Preaxostyla</taxon>
        <taxon>Oxymonadida</taxon>
        <taxon>Streblomastigidae</taxon>
        <taxon>Streblomastix</taxon>
    </lineage>
</organism>
<gene>
    <name evidence="2" type="ORF">EZS28_045677</name>
</gene>
<feature type="non-terminal residue" evidence="2">
    <location>
        <position position="1"/>
    </location>
</feature>
<feature type="compositionally biased region" description="Basic and acidic residues" evidence="1">
    <location>
        <begin position="1"/>
        <end position="11"/>
    </location>
</feature>